<organism evidence="2 3">
    <name type="scientific">Flammeovirga aprica JL-4</name>
    <dbReference type="NCBI Taxonomy" id="694437"/>
    <lineage>
        <taxon>Bacteria</taxon>
        <taxon>Pseudomonadati</taxon>
        <taxon>Bacteroidota</taxon>
        <taxon>Cytophagia</taxon>
        <taxon>Cytophagales</taxon>
        <taxon>Flammeovirgaceae</taxon>
        <taxon>Flammeovirga</taxon>
    </lineage>
</organism>
<evidence type="ECO:0000256" key="1">
    <source>
        <dbReference type="SAM" id="Phobius"/>
    </source>
</evidence>
<evidence type="ECO:0000313" key="3">
    <source>
        <dbReference type="Proteomes" id="UP000576082"/>
    </source>
</evidence>
<keyword evidence="1" id="KW-0472">Membrane</keyword>
<comment type="caution">
    <text evidence="2">The sequence shown here is derived from an EMBL/GenBank/DDBJ whole genome shotgun (WGS) entry which is preliminary data.</text>
</comment>
<protein>
    <submittedName>
        <fullName evidence="2">Uncharacterized protein</fullName>
    </submittedName>
</protein>
<proteinExistence type="predicted"/>
<dbReference type="EMBL" id="JABANE010000012">
    <property type="protein sequence ID" value="NME67601.1"/>
    <property type="molecule type" value="Genomic_DNA"/>
</dbReference>
<accession>A0A7X9P127</accession>
<name>A0A7X9P127_9BACT</name>
<feature type="transmembrane region" description="Helical" evidence="1">
    <location>
        <begin position="29"/>
        <end position="48"/>
    </location>
</feature>
<dbReference type="RefSeq" id="WP_169655938.1">
    <property type="nucleotide sequence ID" value="NZ_JABANE010000012.1"/>
</dbReference>
<keyword evidence="3" id="KW-1185">Reference proteome</keyword>
<reference evidence="2 3" key="1">
    <citation type="submission" date="2020-04" db="EMBL/GenBank/DDBJ databases">
        <title>Flammeovirga sp. SR4, a novel species isolated from seawater.</title>
        <authorList>
            <person name="Wang X."/>
        </authorList>
    </citation>
    <scope>NUCLEOTIDE SEQUENCE [LARGE SCALE GENOMIC DNA]</scope>
    <source>
        <strain evidence="2 3">ATCC 23126</strain>
    </source>
</reference>
<keyword evidence="1" id="KW-1133">Transmembrane helix</keyword>
<dbReference type="Proteomes" id="UP000576082">
    <property type="component" value="Unassembled WGS sequence"/>
</dbReference>
<dbReference type="AlphaFoldDB" id="A0A7X9P127"/>
<sequence length="82" mass="9386">MLIYLVISNIAILFKLYRAFLQYFSPLKGYASIAVIVATLGAIDFYVYDVTSSKFIIAEENKEVFQQIKARNLDLNLLSQED</sequence>
<gene>
    <name evidence="2" type="ORF">HHU12_06455</name>
</gene>
<evidence type="ECO:0000313" key="2">
    <source>
        <dbReference type="EMBL" id="NME67601.1"/>
    </source>
</evidence>
<keyword evidence="1" id="KW-0812">Transmembrane</keyword>